<dbReference type="Proteomes" id="UP001151760">
    <property type="component" value="Unassembled WGS sequence"/>
</dbReference>
<dbReference type="InterPro" id="IPR036397">
    <property type="entry name" value="RNaseH_sf"/>
</dbReference>
<dbReference type="SUPFAM" id="SSF53098">
    <property type="entry name" value="Ribonuclease H-like"/>
    <property type="match status" value="1"/>
</dbReference>
<comment type="caution">
    <text evidence="2">The sequence shown here is derived from an EMBL/GenBank/DDBJ whole genome shotgun (WGS) entry which is preliminary data.</text>
</comment>
<keyword evidence="2" id="KW-0808">Transferase</keyword>
<evidence type="ECO:0000259" key="1">
    <source>
        <dbReference type="Pfam" id="PF24626"/>
    </source>
</evidence>
<proteinExistence type="predicted"/>
<keyword evidence="3" id="KW-1185">Reference proteome</keyword>
<dbReference type="InterPro" id="IPR012337">
    <property type="entry name" value="RNaseH-like_sf"/>
</dbReference>
<reference evidence="2" key="2">
    <citation type="submission" date="2022-01" db="EMBL/GenBank/DDBJ databases">
        <authorList>
            <person name="Yamashiro T."/>
            <person name="Shiraishi A."/>
            <person name="Satake H."/>
            <person name="Nakayama K."/>
        </authorList>
    </citation>
    <scope>NUCLEOTIDE SEQUENCE</scope>
</reference>
<dbReference type="PANTHER" id="PTHR45835:SF99">
    <property type="entry name" value="CHROMO DOMAIN-CONTAINING PROTEIN-RELATED"/>
    <property type="match status" value="1"/>
</dbReference>
<dbReference type="PANTHER" id="PTHR45835">
    <property type="entry name" value="YALI0A06105P"/>
    <property type="match status" value="1"/>
</dbReference>
<name>A0ABQ5GNT7_9ASTR</name>
<keyword evidence="2" id="KW-0695">RNA-directed DNA polymerase</keyword>
<evidence type="ECO:0000313" key="3">
    <source>
        <dbReference type="Proteomes" id="UP001151760"/>
    </source>
</evidence>
<accession>A0ABQ5GNT7</accession>
<protein>
    <submittedName>
        <fullName evidence="2">Reverse transcriptase domain-containing protein</fullName>
    </submittedName>
</protein>
<dbReference type="Gene3D" id="3.30.420.10">
    <property type="entry name" value="Ribonuclease H-like superfamily/Ribonuclease H"/>
    <property type="match status" value="2"/>
</dbReference>
<organism evidence="2 3">
    <name type="scientific">Tanacetum coccineum</name>
    <dbReference type="NCBI Taxonomy" id="301880"/>
    <lineage>
        <taxon>Eukaryota</taxon>
        <taxon>Viridiplantae</taxon>
        <taxon>Streptophyta</taxon>
        <taxon>Embryophyta</taxon>
        <taxon>Tracheophyta</taxon>
        <taxon>Spermatophyta</taxon>
        <taxon>Magnoliopsida</taxon>
        <taxon>eudicotyledons</taxon>
        <taxon>Gunneridae</taxon>
        <taxon>Pentapetalae</taxon>
        <taxon>asterids</taxon>
        <taxon>campanulids</taxon>
        <taxon>Asterales</taxon>
        <taxon>Asteraceae</taxon>
        <taxon>Asteroideae</taxon>
        <taxon>Anthemideae</taxon>
        <taxon>Anthemidinae</taxon>
        <taxon>Tanacetum</taxon>
    </lineage>
</organism>
<keyword evidence="2" id="KW-0548">Nucleotidyltransferase</keyword>
<sequence length="332" mass="38372">MEVGQYHYGFCHKLPKSSQGYDTIWVIVDRLTKSAIFTPMRETDSMEKLARMYLKEVVTRHGIPVLIICDRDPSERTIQTVEDMLRACVIDFGNGWVRHLPLVEFSYNNSYHASIKAAPFEALYGRKCRSPVCWAEVGQVQLTGPEMVQETTEKVIQIKQRMQAARDRQKSYADLKRKPMEFQVGDRVMLKVSPCKGVVHFGKRGKLNPRYVGPFKVLEKVGSVAYKLELPQELSGVHNTFHVSNLKKCYSDEPLAVPLEGLHVDDKLRFVEEPVEIMDREVKRLKQSRIPIVKVRWNSRRGPEFTWEREDQFQKKYSHLFTKPVPSSSVAT</sequence>
<dbReference type="InterPro" id="IPR056924">
    <property type="entry name" value="SH3_Tf2-1"/>
</dbReference>
<dbReference type="GO" id="GO:0003964">
    <property type="term" value="F:RNA-directed DNA polymerase activity"/>
    <property type="evidence" value="ECO:0007669"/>
    <property type="project" value="UniProtKB-KW"/>
</dbReference>
<reference evidence="2" key="1">
    <citation type="journal article" date="2022" name="Int. J. Mol. Sci.">
        <title>Draft Genome of Tanacetum Coccineum: Genomic Comparison of Closely Related Tanacetum-Family Plants.</title>
        <authorList>
            <person name="Yamashiro T."/>
            <person name="Shiraishi A."/>
            <person name="Nakayama K."/>
            <person name="Satake H."/>
        </authorList>
    </citation>
    <scope>NUCLEOTIDE SEQUENCE</scope>
</reference>
<gene>
    <name evidence="2" type="ORF">Tco_1044048</name>
</gene>
<feature type="domain" description="Tf2-1-like SH3-like" evidence="1">
    <location>
        <begin position="185"/>
        <end position="249"/>
    </location>
</feature>
<dbReference type="Pfam" id="PF24626">
    <property type="entry name" value="SH3_Tf2-1"/>
    <property type="match status" value="1"/>
</dbReference>
<evidence type="ECO:0000313" key="2">
    <source>
        <dbReference type="EMBL" id="GJT77323.1"/>
    </source>
</evidence>
<dbReference type="EMBL" id="BQNB010018701">
    <property type="protein sequence ID" value="GJT77323.1"/>
    <property type="molecule type" value="Genomic_DNA"/>
</dbReference>